<gene>
    <name evidence="1" type="ORF">GCM10022226_01060</name>
</gene>
<proteinExistence type="predicted"/>
<accession>A0ABP7H9Y4</accession>
<evidence type="ECO:0000313" key="1">
    <source>
        <dbReference type="EMBL" id="GAA3786714.1"/>
    </source>
</evidence>
<dbReference type="EMBL" id="BAAAZR010000001">
    <property type="protein sequence ID" value="GAA3786714.1"/>
    <property type="molecule type" value="Genomic_DNA"/>
</dbReference>
<protein>
    <submittedName>
        <fullName evidence="1">Uncharacterized protein</fullName>
    </submittedName>
</protein>
<evidence type="ECO:0000313" key="2">
    <source>
        <dbReference type="Proteomes" id="UP001500888"/>
    </source>
</evidence>
<reference evidence="2" key="1">
    <citation type="journal article" date="2019" name="Int. J. Syst. Evol. Microbiol.">
        <title>The Global Catalogue of Microorganisms (GCM) 10K type strain sequencing project: providing services to taxonomists for standard genome sequencing and annotation.</title>
        <authorList>
            <consortium name="The Broad Institute Genomics Platform"/>
            <consortium name="The Broad Institute Genome Sequencing Center for Infectious Disease"/>
            <person name="Wu L."/>
            <person name="Ma J."/>
        </authorList>
    </citation>
    <scope>NUCLEOTIDE SEQUENCE [LARGE SCALE GENOMIC DNA]</scope>
    <source>
        <strain evidence="2">JCM 16908</strain>
    </source>
</reference>
<sequence>MATYRHTDVNNGVTSTAAAYIRITQIFVGSGIERVKVFAGTGRRRMPRYSAKAGHAAWAAAGMCTLEGPVAEQSSSVPCRCPGGRSW</sequence>
<dbReference type="Proteomes" id="UP001500888">
    <property type="component" value="Unassembled WGS sequence"/>
</dbReference>
<keyword evidence="2" id="KW-1185">Reference proteome</keyword>
<comment type="caution">
    <text evidence="1">The sequence shown here is derived from an EMBL/GenBank/DDBJ whole genome shotgun (WGS) entry which is preliminary data.</text>
</comment>
<name>A0ABP7H9Y4_9ACTN</name>
<organism evidence="1 2">
    <name type="scientific">Sphaerisporangium flaviroseum</name>
    <dbReference type="NCBI Taxonomy" id="509199"/>
    <lineage>
        <taxon>Bacteria</taxon>
        <taxon>Bacillati</taxon>
        <taxon>Actinomycetota</taxon>
        <taxon>Actinomycetes</taxon>
        <taxon>Streptosporangiales</taxon>
        <taxon>Streptosporangiaceae</taxon>
        <taxon>Sphaerisporangium</taxon>
    </lineage>
</organism>